<name>A0A1F4Q1M4_UNCSA</name>
<evidence type="ECO:0000313" key="2">
    <source>
        <dbReference type="Proteomes" id="UP000178724"/>
    </source>
</evidence>
<gene>
    <name evidence="1" type="ORF">A2625_02445</name>
</gene>
<evidence type="ECO:0000313" key="1">
    <source>
        <dbReference type="EMBL" id="OGB89162.1"/>
    </source>
</evidence>
<dbReference type="EMBL" id="METM01000029">
    <property type="protein sequence ID" value="OGB89162.1"/>
    <property type="molecule type" value="Genomic_DNA"/>
</dbReference>
<comment type="caution">
    <text evidence="1">The sequence shown here is derived from an EMBL/GenBank/DDBJ whole genome shotgun (WGS) entry which is preliminary data.</text>
</comment>
<dbReference type="Proteomes" id="UP000178724">
    <property type="component" value="Unassembled WGS sequence"/>
</dbReference>
<accession>A0A1F4Q1M4</accession>
<protein>
    <submittedName>
        <fullName evidence="1">Uncharacterized protein</fullName>
    </submittedName>
</protein>
<sequence length="128" mass="14882">MINSDSTLLTEKLKRKCSDRTQKLYLSLHKSIIRLAKNNIDFDIYPIYVTYYNIKTDRVFVIIYLNKDFLEVGFALNKKQKYKGVKDAGFMKYPGITKYIRIESHGDIGANIRKIMALSYVNVGENTD</sequence>
<proteinExistence type="predicted"/>
<reference evidence="1 2" key="1">
    <citation type="journal article" date="2016" name="Nat. Commun.">
        <title>Thousands of microbial genomes shed light on interconnected biogeochemical processes in an aquifer system.</title>
        <authorList>
            <person name="Anantharaman K."/>
            <person name="Brown C.T."/>
            <person name="Hug L.A."/>
            <person name="Sharon I."/>
            <person name="Castelle C.J."/>
            <person name="Probst A.J."/>
            <person name="Thomas B.C."/>
            <person name="Singh A."/>
            <person name="Wilkins M.J."/>
            <person name="Karaoz U."/>
            <person name="Brodie E.L."/>
            <person name="Williams K.H."/>
            <person name="Hubbard S.S."/>
            <person name="Banfield J.F."/>
        </authorList>
    </citation>
    <scope>NUCLEOTIDE SEQUENCE [LARGE SCALE GENOMIC DNA]</scope>
</reference>
<dbReference type="AlphaFoldDB" id="A0A1F4Q1M4"/>
<organism evidence="1 2">
    <name type="scientific">candidate division WOR-1 bacterium RIFCSPHIGHO2_01_FULL_53_15</name>
    <dbReference type="NCBI Taxonomy" id="1802564"/>
    <lineage>
        <taxon>Bacteria</taxon>
        <taxon>Bacillati</taxon>
        <taxon>Saganbacteria</taxon>
    </lineage>
</organism>